<dbReference type="CDD" id="cd23340">
    <property type="entry name" value="beta-trefoil_FSCN_ACP-like"/>
    <property type="match status" value="1"/>
</dbReference>
<feature type="domain" description="DUF569" evidence="1">
    <location>
        <begin position="1"/>
        <end position="142"/>
    </location>
</feature>
<dbReference type="AlphaFoldDB" id="A0A816TPH4"/>
<dbReference type="InterPro" id="IPR007679">
    <property type="entry name" value="DUF569"/>
</dbReference>
<dbReference type="Pfam" id="PF04601">
    <property type="entry name" value="DUF569"/>
    <property type="match status" value="1"/>
</dbReference>
<evidence type="ECO:0000259" key="1">
    <source>
        <dbReference type="Pfam" id="PF04601"/>
    </source>
</evidence>
<dbReference type="FunFam" id="2.80.10.50:FF:000067">
    <property type="entry name" value="BnaC05g19630D protein"/>
    <property type="match status" value="1"/>
</dbReference>
<name>A0A816TPH4_BRANA</name>
<dbReference type="Gene3D" id="2.80.10.50">
    <property type="match status" value="1"/>
</dbReference>
<dbReference type="EMBL" id="HG994359">
    <property type="protein sequence ID" value="CAF2103711.1"/>
    <property type="molecule type" value="Genomic_DNA"/>
</dbReference>
<evidence type="ECO:0000259" key="2">
    <source>
        <dbReference type="Pfam" id="PF22932"/>
    </source>
</evidence>
<dbReference type="InterPro" id="IPR008999">
    <property type="entry name" value="Actin-crosslinking"/>
</dbReference>
<dbReference type="SUPFAM" id="SSF50405">
    <property type="entry name" value="Actin-crosslinking proteins"/>
    <property type="match status" value="1"/>
</dbReference>
<sequence>MEILRKAAIVRLHSHNGKYLTADVDQESVHQDRRGTTKNTRWTVEIVCGSNVIRLQSCYGKYLTASNNHFLLGATGKKVLQTLPAKLDSSAEWEPISDNGKHVRFKSRYGQYLRANKGLPPWRNSITHDIPSRTVTQDWVLWSVDVLQVRVINDDAESTHSSSAFSRVEVLYIDTNSSSTFQMLFLLMLYVLDQSGDSFTVSLPPKSEGRLIYYQTRDDCGNMNDDDDIGEKSLIFHGSELTELKKKLEEETGIQDLIVCSRNPLHDAKLCPLQLHLPPNNATMHIIIVPPSLGTKLLL</sequence>
<dbReference type="Proteomes" id="UP001295469">
    <property type="component" value="Chromosome A05"/>
</dbReference>
<reference evidence="3" key="1">
    <citation type="submission" date="2021-01" db="EMBL/GenBank/DDBJ databases">
        <authorList>
            <consortium name="Genoscope - CEA"/>
            <person name="William W."/>
        </authorList>
    </citation>
    <scope>NUCLEOTIDE SEQUENCE</scope>
</reference>
<dbReference type="PANTHER" id="PTHR31205">
    <property type="entry name" value="ACTIN CROSS-LINKING PROTEIN (DUF569)"/>
    <property type="match status" value="1"/>
</dbReference>
<dbReference type="InterPro" id="IPR054726">
    <property type="entry name" value="Ubiq_DUF569-assoc"/>
</dbReference>
<dbReference type="Pfam" id="PF22932">
    <property type="entry name" value="Ubiq_DUF_assoc"/>
    <property type="match status" value="1"/>
</dbReference>
<accession>A0A816TPH4</accession>
<gene>
    <name evidence="3" type="ORF">DARMORV10_A05P44680.1</name>
</gene>
<feature type="domain" description="DUF569" evidence="2">
    <location>
        <begin position="209"/>
        <end position="289"/>
    </location>
</feature>
<proteinExistence type="predicted"/>
<evidence type="ECO:0000313" key="3">
    <source>
        <dbReference type="EMBL" id="CAF2103711.1"/>
    </source>
</evidence>
<protein>
    <submittedName>
        <fullName evidence="3">(rape) hypothetical protein</fullName>
    </submittedName>
</protein>
<organism evidence="3">
    <name type="scientific">Brassica napus</name>
    <name type="common">Rape</name>
    <dbReference type="NCBI Taxonomy" id="3708"/>
    <lineage>
        <taxon>Eukaryota</taxon>
        <taxon>Viridiplantae</taxon>
        <taxon>Streptophyta</taxon>
        <taxon>Embryophyta</taxon>
        <taxon>Tracheophyta</taxon>
        <taxon>Spermatophyta</taxon>
        <taxon>Magnoliopsida</taxon>
        <taxon>eudicotyledons</taxon>
        <taxon>Gunneridae</taxon>
        <taxon>Pentapetalae</taxon>
        <taxon>rosids</taxon>
        <taxon>malvids</taxon>
        <taxon>Brassicales</taxon>
        <taxon>Brassicaceae</taxon>
        <taxon>Brassiceae</taxon>
        <taxon>Brassica</taxon>
    </lineage>
</organism>
<dbReference type="PANTHER" id="PTHR31205:SF23">
    <property type="entry name" value="CROSS-LINKING PROTEIN, PUTATIVE (DUF569)-RELATED"/>
    <property type="match status" value="1"/>
</dbReference>